<dbReference type="AlphaFoldDB" id="A0A9D9NG91"/>
<evidence type="ECO:0000313" key="3">
    <source>
        <dbReference type="Proteomes" id="UP000823604"/>
    </source>
</evidence>
<reference evidence="2" key="1">
    <citation type="submission" date="2020-10" db="EMBL/GenBank/DDBJ databases">
        <authorList>
            <person name="Gilroy R."/>
        </authorList>
    </citation>
    <scope>NUCLEOTIDE SEQUENCE</scope>
    <source>
        <strain evidence="2">B1-8020</strain>
    </source>
</reference>
<organism evidence="2 3">
    <name type="scientific">Candidatus Merdivivens pullicola</name>
    <dbReference type="NCBI Taxonomy" id="2840872"/>
    <lineage>
        <taxon>Bacteria</taxon>
        <taxon>Pseudomonadati</taxon>
        <taxon>Bacteroidota</taxon>
        <taxon>Bacteroidia</taxon>
        <taxon>Bacteroidales</taxon>
        <taxon>Muribaculaceae</taxon>
        <taxon>Muribaculaceae incertae sedis</taxon>
        <taxon>Candidatus Merdivivens</taxon>
    </lineage>
</organism>
<dbReference type="InterPro" id="IPR007788">
    <property type="entry name" value="QCT"/>
</dbReference>
<dbReference type="Pfam" id="PF05096">
    <property type="entry name" value="Glu_cyclase_2"/>
    <property type="match status" value="1"/>
</dbReference>
<dbReference type="PANTHER" id="PTHR31270">
    <property type="entry name" value="GLUTAMINYL-PEPTIDE CYCLOTRANSFERASE"/>
    <property type="match status" value="1"/>
</dbReference>
<keyword evidence="1" id="KW-0732">Signal</keyword>
<evidence type="ECO:0000313" key="2">
    <source>
        <dbReference type="EMBL" id="MBO8472427.1"/>
    </source>
</evidence>
<feature type="chain" id="PRO_5038561209" evidence="1">
    <location>
        <begin position="29"/>
        <end position="262"/>
    </location>
</feature>
<dbReference type="SUPFAM" id="SSF50969">
    <property type="entry name" value="YVTN repeat-like/Quinoprotein amine dehydrogenase"/>
    <property type="match status" value="1"/>
</dbReference>
<dbReference type="GO" id="GO:0016603">
    <property type="term" value="F:glutaminyl-peptide cyclotransferase activity"/>
    <property type="evidence" value="ECO:0007669"/>
    <property type="project" value="InterPro"/>
</dbReference>
<evidence type="ECO:0000256" key="1">
    <source>
        <dbReference type="SAM" id="SignalP"/>
    </source>
</evidence>
<protein>
    <submittedName>
        <fullName evidence="2">Glutaminyl-peptide cyclotransferase</fullName>
    </submittedName>
</protein>
<reference evidence="2" key="2">
    <citation type="journal article" date="2021" name="PeerJ">
        <title>Extensive microbial diversity within the chicken gut microbiome revealed by metagenomics and culture.</title>
        <authorList>
            <person name="Gilroy R."/>
            <person name="Ravi A."/>
            <person name="Getino M."/>
            <person name="Pursley I."/>
            <person name="Horton D.L."/>
            <person name="Alikhan N.F."/>
            <person name="Baker D."/>
            <person name="Gharbi K."/>
            <person name="Hall N."/>
            <person name="Watson M."/>
            <person name="Adriaenssens E.M."/>
            <person name="Foster-Nyarko E."/>
            <person name="Jarju S."/>
            <person name="Secka A."/>
            <person name="Antonio M."/>
            <person name="Oren A."/>
            <person name="Chaudhuri R.R."/>
            <person name="La Ragione R."/>
            <person name="Hildebrand F."/>
            <person name="Pallen M.J."/>
        </authorList>
    </citation>
    <scope>NUCLEOTIDE SEQUENCE</scope>
    <source>
        <strain evidence="2">B1-8020</strain>
    </source>
</reference>
<dbReference type="InterPro" id="IPR015943">
    <property type="entry name" value="WD40/YVTN_repeat-like_dom_sf"/>
</dbReference>
<comment type="caution">
    <text evidence="2">The sequence shown here is derived from an EMBL/GenBank/DDBJ whole genome shotgun (WGS) entry which is preliminary data.</text>
</comment>
<gene>
    <name evidence="2" type="ORF">IAB81_02195</name>
</gene>
<feature type="signal peptide" evidence="1">
    <location>
        <begin position="1"/>
        <end position="28"/>
    </location>
</feature>
<dbReference type="InterPro" id="IPR011044">
    <property type="entry name" value="Quino_amine_DH_bsu"/>
</dbReference>
<dbReference type="Gene3D" id="2.130.10.10">
    <property type="entry name" value="YVTN repeat-like/Quinoprotein amine dehydrogenase"/>
    <property type="match status" value="1"/>
</dbReference>
<dbReference type="PANTHER" id="PTHR31270:SF1">
    <property type="entry name" value="GLUTAMINYL-PEPTIDE CYCLOTRANSFERASE"/>
    <property type="match status" value="1"/>
</dbReference>
<proteinExistence type="predicted"/>
<accession>A0A9D9NG91</accession>
<dbReference type="EMBL" id="JADIMA010000023">
    <property type="protein sequence ID" value="MBO8472427.1"/>
    <property type="molecule type" value="Genomic_DNA"/>
</dbReference>
<sequence length="262" mass="29824">MKKDMRKIAIVAFGIAALLLSAGPCACASEPVKYYTAKMLARYPHDISSYTQGLFFHEGRLYESTGQYGESTFREVDIETGRALQRLDFDRSYFVEGSVVLDGRLYILTWTNGLCFVYDIDGLQYLGQYHYPHEGWGLTTDGEYLITSEGSSYIYFIDPSDFSIEKTFQVQLNGRPVNYINELEYIEGKIWANVYMTENILIIDPASGNVEGVVDCSGLYKRGERSSRDDVFNGIAFNSIDGSVYVTGKYWKYLYKISLEEK</sequence>
<dbReference type="Proteomes" id="UP000823604">
    <property type="component" value="Unassembled WGS sequence"/>
</dbReference>
<name>A0A9D9NG91_9BACT</name>